<feature type="region of interest" description="Disordered" evidence="1">
    <location>
        <begin position="1"/>
        <end position="111"/>
    </location>
</feature>
<dbReference type="PROSITE" id="PS51729">
    <property type="entry name" value="GNAT_YJDJ"/>
    <property type="match status" value="1"/>
</dbReference>
<dbReference type="OrthoDB" id="74247at2759"/>
<accession>A0A8H7PRA2</accession>
<organism evidence="3 4">
    <name type="scientific">Mortierella isabellina</name>
    <name type="common">Filamentous fungus</name>
    <name type="synonym">Umbelopsis isabellina</name>
    <dbReference type="NCBI Taxonomy" id="91625"/>
    <lineage>
        <taxon>Eukaryota</taxon>
        <taxon>Fungi</taxon>
        <taxon>Fungi incertae sedis</taxon>
        <taxon>Mucoromycota</taxon>
        <taxon>Mucoromycotina</taxon>
        <taxon>Umbelopsidomycetes</taxon>
        <taxon>Umbelopsidales</taxon>
        <taxon>Umbelopsidaceae</taxon>
        <taxon>Umbelopsis</taxon>
    </lineage>
</organism>
<keyword evidence="4" id="KW-1185">Reference proteome</keyword>
<evidence type="ECO:0000313" key="4">
    <source>
        <dbReference type="Proteomes" id="UP000654370"/>
    </source>
</evidence>
<comment type="caution">
    <text evidence="3">The sequence shown here is derived from an EMBL/GenBank/DDBJ whole genome shotgun (WGS) entry which is preliminary data.</text>
</comment>
<dbReference type="PANTHER" id="PTHR31435">
    <property type="entry name" value="PROTEIN NATD1"/>
    <property type="match status" value="1"/>
</dbReference>
<proteinExistence type="predicted"/>
<dbReference type="Gene3D" id="3.40.630.30">
    <property type="match status" value="1"/>
</dbReference>
<protein>
    <recommendedName>
        <fullName evidence="2">N-acetyltransferase domain-containing protein</fullName>
    </recommendedName>
</protein>
<evidence type="ECO:0000313" key="3">
    <source>
        <dbReference type="EMBL" id="KAG2178743.1"/>
    </source>
</evidence>
<dbReference type="SUPFAM" id="SSF55729">
    <property type="entry name" value="Acyl-CoA N-acyltransferases (Nat)"/>
    <property type="match status" value="1"/>
</dbReference>
<evidence type="ECO:0000259" key="2">
    <source>
        <dbReference type="PROSITE" id="PS51729"/>
    </source>
</evidence>
<feature type="domain" description="N-acetyltransferase" evidence="2">
    <location>
        <begin position="135"/>
        <end position="225"/>
    </location>
</feature>
<dbReference type="PANTHER" id="PTHR31435:SF9">
    <property type="entry name" value="PROTEIN NATD1"/>
    <property type="match status" value="1"/>
</dbReference>
<evidence type="ECO:0000256" key="1">
    <source>
        <dbReference type="SAM" id="MobiDB-lite"/>
    </source>
</evidence>
<gene>
    <name evidence="3" type="ORF">INT43_001589</name>
</gene>
<dbReference type="InterPro" id="IPR031165">
    <property type="entry name" value="GNAT_YJDJ"/>
</dbReference>
<dbReference type="InterPro" id="IPR045057">
    <property type="entry name" value="Gcn5-rel_NAT"/>
</dbReference>
<sequence length="252" mass="28043">MTHEQAPIDLSHDTTHSQPTLKEATNGSETTDSTADFARKSTRTRSTRRQTGALKDEAAKSSGGTSEDRPAASEQALKRTRKNAGNNHKTNQLTNKHAKDANTASKAEEQSKINTRIIPTVRLNASKTITGADVIHDDKNMLFKIILDDKGTAAALCYLPTRFRGIIEFYHTEIPLEYRSRGIGDLIAHYAFQWAENNNYQVLPTCSFLQRHLKHQFPDEQGLWSCVIHNEQEGLNRIAKSSTSQPAPSSQS</sequence>
<reference evidence="3" key="1">
    <citation type="submission" date="2020-12" db="EMBL/GenBank/DDBJ databases">
        <title>Metabolic potential, ecology and presence of endohyphal bacteria is reflected in genomic diversity of Mucoromycotina.</title>
        <authorList>
            <person name="Muszewska A."/>
            <person name="Okrasinska A."/>
            <person name="Steczkiewicz K."/>
            <person name="Drgas O."/>
            <person name="Orlowska M."/>
            <person name="Perlinska-Lenart U."/>
            <person name="Aleksandrzak-Piekarczyk T."/>
            <person name="Szatraj K."/>
            <person name="Zielenkiewicz U."/>
            <person name="Pilsyk S."/>
            <person name="Malc E."/>
            <person name="Mieczkowski P."/>
            <person name="Kruszewska J.S."/>
            <person name="Biernat P."/>
            <person name="Pawlowska J."/>
        </authorList>
    </citation>
    <scope>NUCLEOTIDE SEQUENCE</scope>
    <source>
        <strain evidence="3">WA0000067209</strain>
    </source>
</reference>
<feature type="compositionally biased region" description="Polar residues" evidence="1">
    <location>
        <begin position="83"/>
        <end position="95"/>
    </location>
</feature>
<dbReference type="Pfam" id="PF14542">
    <property type="entry name" value="Acetyltransf_CG"/>
    <property type="match status" value="1"/>
</dbReference>
<dbReference type="AlphaFoldDB" id="A0A8H7PRA2"/>
<feature type="compositionally biased region" description="Polar residues" evidence="1">
    <location>
        <begin position="16"/>
        <end position="34"/>
    </location>
</feature>
<dbReference type="Proteomes" id="UP000654370">
    <property type="component" value="Unassembled WGS sequence"/>
</dbReference>
<name>A0A8H7PRA2_MORIS</name>
<dbReference type="InterPro" id="IPR016181">
    <property type="entry name" value="Acyl_CoA_acyltransferase"/>
</dbReference>
<dbReference type="EMBL" id="JAEPQZ010000007">
    <property type="protein sequence ID" value="KAG2178743.1"/>
    <property type="molecule type" value="Genomic_DNA"/>
</dbReference>